<dbReference type="RefSeq" id="WP_222875145.1">
    <property type="nucleotide sequence ID" value="NZ_AP023361.1"/>
</dbReference>
<name>A0A6S6QWU0_9HYPH</name>
<accession>A0A6S6QWU0</accession>
<reference evidence="1 2" key="1">
    <citation type="submission" date="2020-08" db="EMBL/GenBank/DDBJ databases">
        <title>Genome sequence of Rhizobiales bacterium strain IZ6.</title>
        <authorList>
            <person name="Nakai R."/>
            <person name="Naganuma T."/>
        </authorList>
    </citation>
    <scope>NUCLEOTIDE SEQUENCE [LARGE SCALE GENOMIC DNA]</scope>
    <source>
        <strain evidence="1 2">IZ6</strain>
    </source>
</reference>
<proteinExistence type="predicted"/>
<protein>
    <submittedName>
        <fullName evidence="1">Uncharacterized protein</fullName>
    </submittedName>
</protein>
<dbReference type="EMBL" id="AP023361">
    <property type="protein sequence ID" value="BCJ91500.1"/>
    <property type="molecule type" value="Genomic_DNA"/>
</dbReference>
<dbReference type="KEGG" id="tso:IZ6_22350"/>
<keyword evidence="2" id="KW-1185">Reference proteome</keyword>
<dbReference type="Proteomes" id="UP000515317">
    <property type="component" value="Chromosome"/>
</dbReference>
<organism evidence="1 2">
    <name type="scientific">Terrihabitans soli</name>
    <dbReference type="NCBI Taxonomy" id="708113"/>
    <lineage>
        <taxon>Bacteria</taxon>
        <taxon>Pseudomonadati</taxon>
        <taxon>Pseudomonadota</taxon>
        <taxon>Alphaproteobacteria</taxon>
        <taxon>Hyphomicrobiales</taxon>
        <taxon>Terrihabitans</taxon>
    </lineage>
</organism>
<gene>
    <name evidence="1" type="ORF">IZ6_22350</name>
</gene>
<dbReference type="AlphaFoldDB" id="A0A6S6QWU0"/>
<evidence type="ECO:0000313" key="2">
    <source>
        <dbReference type="Proteomes" id="UP000515317"/>
    </source>
</evidence>
<sequence length="75" mass="8425">MSNEALVIQFLQWIGDEPRSYRETQDAWRTSCPRLDIWEEALRRGLIERLPAKSLSEAAIAVTPQGRALLNGGAT</sequence>
<evidence type="ECO:0000313" key="1">
    <source>
        <dbReference type="EMBL" id="BCJ91500.1"/>
    </source>
</evidence>